<keyword evidence="2" id="KW-1185">Reference proteome</keyword>
<name>A0A0Q3RCI5_AMAAE</name>
<dbReference type="Proteomes" id="UP000051836">
    <property type="component" value="Unassembled WGS sequence"/>
</dbReference>
<proteinExistence type="predicted"/>
<comment type="caution">
    <text evidence="1">The sequence shown here is derived from an EMBL/GenBank/DDBJ whole genome shotgun (WGS) entry which is preliminary data.</text>
</comment>
<evidence type="ECO:0000313" key="2">
    <source>
        <dbReference type="Proteomes" id="UP000051836"/>
    </source>
</evidence>
<gene>
    <name evidence="1" type="ORF">AAES_61922</name>
</gene>
<reference evidence="1 2" key="1">
    <citation type="submission" date="2015-10" db="EMBL/GenBank/DDBJ databases">
        <authorList>
            <person name="Gilbert D.G."/>
        </authorList>
    </citation>
    <scope>NUCLEOTIDE SEQUENCE [LARGE SCALE GENOMIC DNA]</scope>
    <source>
        <strain evidence="1">FVVF132</strain>
    </source>
</reference>
<evidence type="ECO:0000313" key="1">
    <source>
        <dbReference type="EMBL" id="KQK83169.1"/>
    </source>
</evidence>
<protein>
    <submittedName>
        <fullName evidence="1">Uncharacterized protein</fullName>
    </submittedName>
</protein>
<dbReference type="EMBL" id="LMAW01001570">
    <property type="protein sequence ID" value="KQK83169.1"/>
    <property type="molecule type" value="Genomic_DNA"/>
</dbReference>
<accession>A0A0Q3RCI5</accession>
<sequence length="142" mass="15969">MPSHQRVSSAWCQELQCHCRAKDGRLQVPIPATASVLNSKSYTDLSIINSECIQTPAAGVRPFTSSLTEIQAYDKKGRNKSKVHLPPSVWPQITRMNCLKQAALRKLRRIIFGIKQIPQDLDHVLEGNRMAVDPSSLLIFFE</sequence>
<dbReference type="AlphaFoldDB" id="A0A0Q3RCI5"/>
<organism evidence="1 2">
    <name type="scientific">Amazona aestiva</name>
    <name type="common">Blue-fronted Amazon parrot</name>
    <dbReference type="NCBI Taxonomy" id="12930"/>
    <lineage>
        <taxon>Eukaryota</taxon>
        <taxon>Metazoa</taxon>
        <taxon>Chordata</taxon>
        <taxon>Craniata</taxon>
        <taxon>Vertebrata</taxon>
        <taxon>Euteleostomi</taxon>
        <taxon>Archelosauria</taxon>
        <taxon>Archosauria</taxon>
        <taxon>Dinosauria</taxon>
        <taxon>Saurischia</taxon>
        <taxon>Theropoda</taxon>
        <taxon>Coelurosauria</taxon>
        <taxon>Aves</taxon>
        <taxon>Neognathae</taxon>
        <taxon>Neoaves</taxon>
        <taxon>Telluraves</taxon>
        <taxon>Australaves</taxon>
        <taxon>Psittaciformes</taxon>
        <taxon>Psittacidae</taxon>
        <taxon>Amazona</taxon>
    </lineage>
</organism>